<dbReference type="InterPro" id="IPR009003">
    <property type="entry name" value="Peptidase_S1_PA"/>
</dbReference>
<dbReference type="Gene3D" id="2.40.10.10">
    <property type="entry name" value="Trypsin-like serine proteases"/>
    <property type="match status" value="2"/>
</dbReference>
<accession>A0A1Y2CK46</accession>
<evidence type="ECO:0000313" key="2">
    <source>
        <dbReference type="Proteomes" id="UP000193920"/>
    </source>
</evidence>
<protein>
    <recommendedName>
        <fullName evidence="3">Serine protease</fullName>
    </recommendedName>
</protein>
<organism evidence="1 2">
    <name type="scientific">Neocallimastix californiae</name>
    <dbReference type="NCBI Taxonomy" id="1754190"/>
    <lineage>
        <taxon>Eukaryota</taxon>
        <taxon>Fungi</taxon>
        <taxon>Fungi incertae sedis</taxon>
        <taxon>Chytridiomycota</taxon>
        <taxon>Chytridiomycota incertae sedis</taxon>
        <taxon>Neocallimastigomycetes</taxon>
        <taxon>Neocallimastigales</taxon>
        <taxon>Neocallimastigaceae</taxon>
        <taxon>Neocallimastix</taxon>
    </lineage>
</organism>
<proteinExistence type="predicted"/>
<reference evidence="1 2" key="1">
    <citation type="submission" date="2016-08" db="EMBL/GenBank/DDBJ databases">
        <title>A Parts List for Fungal Cellulosomes Revealed by Comparative Genomics.</title>
        <authorList>
            <consortium name="DOE Joint Genome Institute"/>
            <person name="Haitjema C.H."/>
            <person name="Gilmore S.P."/>
            <person name="Henske J.K."/>
            <person name="Solomon K.V."/>
            <person name="De Groot R."/>
            <person name="Kuo A."/>
            <person name="Mondo S.J."/>
            <person name="Salamov A.A."/>
            <person name="Labutti K."/>
            <person name="Zhao Z."/>
            <person name="Chiniquy J."/>
            <person name="Barry K."/>
            <person name="Brewer H.M."/>
            <person name="Purvine S.O."/>
            <person name="Wright A.T."/>
            <person name="Boxma B."/>
            <person name="Van Alen T."/>
            <person name="Hackstein J.H."/>
            <person name="Baker S.E."/>
            <person name="Grigoriev I.V."/>
            <person name="O'Malley M.A."/>
        </authorList>
    </citation>
    <scope>NUCLEOTIDE SEQUENCE [LARGE SCALE GENOMIC DNA]</scope>
    <source>
        <strain evidence="1 2">G1</strain>
    </source>
</reference>
<sequence>MSFFSFVNNISRSMCLIEINKCNNNRNNFGIGIFIKIPIPSRELPLYGLMTNNHVLDEESLKPGTTIYISFRNNERYSILINEEDFIFTSELIDVTFIELNEEEMQEEIDPFFLQPSNEDTKKNKSILIFQYSYENISMAPGIITSSHNFNFHYYVSTNSGSSSAFLLNKNFNVVGVHKSRLPNKKENKKTGVNAAVKFSEIEFAIQVLYNNNFIYGNERARKSVRSLLESEIEILNEYGLEFVLSSKEKIKLKKKKISSHEIKIIEKSLFQCDLYGNSLLFYRTNYAWYITILSQDNNISNYSLENLKTLDWSPIIPNSNELDDSIISRINDREYILIAWLKLTELKYL</sequence>
<dbReference type="InterPro" id="IPR043504">
    <property type="entry name" value="Peptidase_S1_PA_chymotrypsin"/>
</dbReference>
<keyword evidence="2" id="KW-1185">Reference proteome</keyword>
<dbReference type="Pfam" id="PF13365">
    <property type="entry name" value="Trypsin_2"/>
    <property type="match status" value="1"/>
</dbReference>
<evidence type="ECO:0008006" key="3">
    <source>
        <dbReference type="Google" id="ProtNLM"/>
    </source>
</evidence>
<dbReference type="EMBL" id="MCOG01000106">
    <property type="protein sequence ID" value="ORY46715.1"/>
    <property type="molecule type" value="Genomic_DNA"/>
</dbReference>
<evidence type="ECO:0000313" key="1">
    <source>
        <dbReference type="EMBL" id="ORY46715.1"/>
    </source>
</evidence>
<comment type="caution">
    <text evidence="1">The sequence shown here is derived from an EMBL/GenBank/DDBJ whole genome shotgun (WGS) entry which is preliminary data.</text>
</comment>
<dbReference type="AlphaFoldDB" id="A0A1Y2CK46"/>
<dbReference type="Proteomes" id="UP000193920">
    <property type="component" value="Unassembled WGS sequence"/>
</dbReference>
<name>A0A1Y2CK46_9FUNG</name>
<gene>
    <name evidence="1" type="ORF">LY90DRAFT_11623</name>
</gene>
<dbReference type="SUPFAM" id="SSF50494">
    <property type="entry name" value="Trypsin-like serine proteases"/>
    <property type="match status" value="1"/>
</dbReference>